<dbReference type="SUPFAM" id="SSF50341">
    <property type="entry name" value="CheW-like"/>
    <property type="match status" value="1"/>
</dbReference>
<dbReference type="InterPro" id="IPR039315">
    <property type="entry name" value="CheW"/>
</dbReference>
<dbReference type="OrthoDB" id="9794382at2"/>
<feature type="domain" description="CheW-like" evidence="1">
    <location>
        <begin position="28"/>
        <end position="168"/>
    </location>
</feature>
<reference evidence="2 3" key="1">
    <citation type="submission" date="2016-10" db="EMBL/GenBank/DDBJ databases">
        <authorList>
            <person name="de Groot N.N."/>
        </authorList>
    </citation>
    <scope>NUCLEOTIDE SEQUENCE [LARGE SCALE GENOMIC DNA]</scope>
    <source>
        <strain evidence="2 3">DSM 25584</strain>
    </source>
</reference>
<dbReference type="CDD" id="cd00732">
    <property type="entry name" value="CheW"/>
    <property type="match status" value="1"/>
</dbReference>
<evidence type="ECO:0000259" key="1">
    <source>
        <dbReference type="PROSITE" id="PS50851"/>
    </source>
</evidence>
<dbReference type="RefSeq" id="WP_090018479.1">
    <property type="nucleotide sequence ID" value="NZ_FNCE01000001.1"/>
</dbReference>
<keyword evidence="3" id="KW-1185">Reference proteome</keyword>
<dbReference type="GO" id="GO:0007165">
    <property type="term" value="P:signal transduction"/>
    <property type="evidence" value="ECO:0007669"/>
    <property type="project" value="InterPro"/>
</dbReference>
<dbReference type="GO" id="GO:0006935">
    <property type="term" value="P:chemotaxis"/>
    <property type="evidence" value="ECO:0007669"/>
    <property type="project" value="InterPro"/>
</dbReference>
<organism evidence="2 3">
    <name type="scientific">Limimonas halophila</name>
    <dbReference type="NCBI Taxonomy" id="1082479"/>
    <lineage>
        <taxon>Bacteria</taxon>
        <taxon>Pseudomonadati</taxon>
        <taxon>Pseudomonadota</taxon>
        <taxon>Alphaproteobacteria</taxon>
        <taxon>Rhodospirillales</taxon>
        <taxon>Rhodovibrionaceae</taxon>
        <taxon>Limimonas</taxon>
    </lineage>
</organism>
<dbReference type="InterPro" id="IPR002545">
    <property type="entry name" value="CheW-lke_dom"/>
</dbReference>
<protein>
    <submittedName>
        <fullName evidence="2">CheW protein</fullName>
    </submittedName>
</protein>
<dbReference type="Proteomes" id="UP000199415">
    <property type="component" value="Unassembled WGS sequence"/>
</dbReference>
<dbReference type="InterPro" id="IPR036061">
    <property type="entry name" value="CheW-like_dom_sf"/>
</dbReference>
<dbReference type="PANTHER" id="PTHR22617:SF23">
    <property type="entry name" value="CHEMOTAXIS PROTEIN CHEW"/>
    <property type="match status" value="1"/>
</dbReference>
<evidence type="ECO:0000313" key="3">
    <source>
        <dbReference type="Proteomes" id="UP000199415"/>
    </source>
</evidence>
<dbReference type="PROSITE" id="PS50851">
    <property type="entry name" value="CHEW"/>
    <property type="match status" value="1"/>
</dbReference>
<dbReference type="AlphaFoldDB" id="A0A1G7M2N3"/>
<dbReference type="STRING" id="1082479.SAMN05216241_101461"/>
<dbReference type="SMART" id="SM00260">
    <property type="entry name" value="CheW"/>
    <property type="match status" value="1"/>
</dbReference>
<dbReference type="GO" id="GO:0005829">
    <property type="term" value="C:cytosol"/>
    <property type="evidence" value="ECO:0007669"/>
    <property type="project" value="TreeGrafter"/>
</dbReference>
<proteinExistence type="predicted"/>
<dbReference type="Gene3D" id="2.30.30.40">
    <property type="entry name" value="SH3 Domains"/>
    <property type="match status" value="1"/>
</dbReference>
<dbReference type="PANTHER" id="PTHR22617">
    <property type="entry name" value="CHEMOTAXIS SENSOR HISTIDINE KINASE-RELATED"/>
    <property type="match status" value="1"/>
</dbReference>
<dbReference type="Pfam" id="PF01584">
    <property type="entry name" value="CheW"/>
    <property type="match status" value="1"/>
</dbReference>
<sequence>MTEAGDDTNAAAGSEHTALARVHNSENATDYVTFTIADQLFGIPVKQVQDVLSGGTITRIPLAPKEIAGVLNLRGRIVTAIDVRLRLGLPPRERRSDDMSLVVDHGGELYSLMVDDVGDVYSIDPTTFDRNPPTLDQKIREFSAGIYRRNEKLMVVLDVERLLDYEVSQAA</sequence>
<accession>A0A1G7M2N3</accession>
<gene>
    <name evidence="2" type="ORF">SAMN05216241_101461</name>
</gene>
<evidence type="ECO:0000313" key="2">
    <source>
        <dbReference type="EMBL" id="SDF56017.1"/>
    </source>
</evidence>
<name>A0A1G7M2N3_9PROT</name>
<dbReference type="Gene3D" id="2.40.50.180">
    <property type="entry name" value="CheA-289, Domain 4"/>
    <property type="match status" value="1"/>
</dbReference>
<dbReference type="EMBL" id="FNCE01000001">
    <property type="protein sequence ID" value="SDF56017.1"/>
    <property type="molecule type" value="Genomic_DNA"/>
</dbReference>